<evidence type="ECO:0000313" key="2">
    <source>
        <dbReference type="Proteomes" id="UP000625976"/>
    </source>
</evidence>
<reference evidence="1" key="1">
    <citation type="journal article" date="2014" name="Int. J. Syst. Evol. Microbiol.">
        <title>Complete genome sequence of Corynebacterium casei LMG S-19264T (=DSM 44701T), isolated from a smear-ripened cheese.</title>
        <authorList>
            <consortium name="US DOE Joint Genome Institute (JGI-PGF)"/>
            <person name="Walter F."/>
            <person name="Albersmeier A."/>
            <person name="Kalinowski J."/>
            <person name="Ruckert C."/>
        </authorList>
    </citation>
    <scope>NUCLEOTIDE SEQUENCE</scope>
    <source>
        <strain evidence="1">CGMCC 1.12751</strain>
    </source>
</reference>
<reference evidence="1" key="2">
    <citation type="submission" date="2020-09" db="EMBL/GenBank/DDBJ databases">
        <authorList>
            <person name="Sun Q."/>
            <person name="Zhou Y."/>
        </authorList>
    </citation>
    <scope>NUCLEOTIDE SEQUENCE</scope>
    <source>
        <strain evidence="1">CGMCC 1.12751</strain>
    </source>
</reference>
<dbReference type="RefSeq" id="WP_229736566.1">
    <property type="nucleotide sequence ID" value="NZ_BMFQ01000001.1"/>
</dbReference>
<evidence type="ECO:0000313" key="1">
    <source>
        <dbReference type="EMBL" id="GGG37908.1"/>
    </source>
</evidence>
<sequence>MALISAPSIISAMDDSIDISQFFSITEEEETAKILLEINLTETEHLILTSSNENLGYYKKNYTKPHLNLISPPPEFIS</sequence>
<organism evidence="1 2">
    <name type="scientific">Bizionia arctica</name>
    <dbReference type="NCBI Taxonomy" id="1495645"/>
    <lineage>
        <taxon>Bacteria</taxon>
        <taxon>Pseudomonadati</taxon>
        <taxon>Bacteroidota</taxon>
        <taxon>Flavobacteriia</taxon>
        <taxon>Flavobacteriales</taxon>
        <taxon>Flavobacteriaceae</taxon>
        <taxon>Bizionia</taxon>
    </lineage>
</organism>
<comment type="caution">
    <text evidence="1">The sequence shown here is derived from an EMBL/GenBank/DDBJ whole genome shotgun (WGS) entry which is preliminary data.</text>
</comment>
<dbReference type="EMBL" id="BMFQ01000001">
    <property type="protein sequence ID" value="GGG37908.1"/>
    <property type="molecule type" value="Genomic_DNA"/>
</dbReference>
<gene>
    <name evidence="1" type="ORF">GCM10010976_07030</name>
</gene>
<dbReference type="Proteomes" id="UP000625976">
    <property type="component" value="Unassembled WGS sequence"/>
</dbReference>
<name>A0A917GCK3_9FLAO</name>
<keyword evidence="2" id="KW-1185">Reference proteome</keyword>
<dbReference type="AlphaFoldDB" id="A0A917GCK3"/>
<protein>
    <submittedName>
        <fullName evidence="1">Uncharacterized protein</fullName>
    </submittedName>
</protein>
<accession>A0A917GCK3</accession>
<proteinExistence type="predicted"/>